<protein>
    <submittedName>
        <fullName evidence="2">Uncharacterized protein</fullName>
    </submittedName>
</protein>
<evidence type="ECO:0000313" key="2">
    <source>
        <dbReference type="EMBL" id="EMD88247.1"/>
    </source>
</evidence>
<gene>
    <name evidence="2" type="ORF">COCHEDRAFT_1227444</name>
</gene>
<reference evidence="3" key="2">
    <citation type="journal article" date="2013" name="PLoS Genet.">
        <title>Comparative genome structure, secondary metabolite, and effector coding capacity across Cochliobolus pathogens.</title>
        <authorList>
            <person name="Condon B.J."/>
            <person name="Leng Y."/>
            <person name="Wu D."/>
            <person name="Bushley K.E."/>
            <person name="Ohm R.A."/>
            <person name="Otillar R."/>
            <person name="Martin J."/>
            <person name="Schackwitz W."/>
            <person name="Grimwood J."/>
            <person name="MohdZainudin N."/>
            <person name="Xue C."/>
            <person name="Wang R."/>
            <person name="Manning V.A."/>
            <person name="Dhillon B."/>
            <person name="Tu Z.J."/>
            <person name="Steffenson B.J."/>
            <person name="Salamov A."/>
            <person name="Sun H."/>
            <person name="Lowry S."/>
            <person name="LaButti K."/>
            <person name="Han J."/>
            <person name="Copeland A."/>
            <person name="Lindquist E."/>
            <person name="Barry K."/>
            <person name="Schmutz J."/>
            <person name="Baker S.E."/>
            <person name="Ciuffetti L.M."/>
            <person name="Grigoriev I.V."/>
            <person name="Zhong S."/>
            <person name="Turgeon B.G."/>
        </authorList>
    </citation>
    <scope>NUCLEOTIDE SEQUENCE [LARGE SCALE GENOMIC DNA]</scope>
    <source>
        <strain evidence="3">C5 / ATCC 48332 / race O</strain>
    </source>
</reference>
<reference evidence="2 3" key="1">
    <citation type="journal article" date="2012" name="PLoS Pathog.">
        <title>Diverse lifestyles and strategies of plant pathogenesis encoded in the genomes of eighteen Dothideomycetes fungi.</title>
        <authorList>
            <person name="Ohm R.A."/>
            <person name="Feau N."/>
            <person name="Henrissat B."/>
            <person name="Schoch C.L."/>
            <person name="Horwitz B.A."/>
            <person name="Barry K.W."/>
            <person name="Condon B.J."/>
            <person name="Copeland A.C."/>
            <person name="Dhillon B."/>
            <person name="Glaser F."/>
            <person name="Hesse C.N."/>
            <person name="Kosti I."/>
            <person name="LaButti K."/>
            <person name="Lindquist E.A."/>
            <person name="Lucas S."/>
            <person name="Salamov A.A."/>
            <person name="Bradshaw R.E."/>
            <person name="Ciuffetti L."/>
            <person name="Hamelin R.C."/>
            <person name="Kema G.H.J."/>
            <person name="Lawrence C."/>
            <person name="Scott J.A."/>
            <person name="Spatafora J.W."/>
            <person name="Turgeon B.G."/>
            <person name="de Wit P.J.G.M."/>
            <person name="Zhong S."/>
            <person name="Goodwin S.B."/>
            <person name="Grigoriev I.V."/>
        </authorList>
    </citation>
    <scope>NUCLEOTIDE SEQUENCE [LARGE SCALE GENOMIC DNA]</scope>
    <source>
        <strain evidence="3">C5 / ATCC 48332 / race O</strain>
    </source>
</reference>
<proteinExistence type="predicted"/>
<dbReference type="EMBL" id="KB445581">
    <property type="protein sequence ID" value="EMD88247.1"/>
    <property type="molecule type" value="Genomic_DNA"/>
</dbReference>
<evidence type="ECO:0000256" key="1">
    <source>
        <dbReference type="SAM" id="SignalP"/>
    </source>
</evidence>
<dbReference type="OrthoDB" id="3689762at2759"/>
<organism evidence="2 3">
    <name type="scientific">Cochliobolus heterostrophus (strain C5 / ATCC 48332 / race O)</name>
    <name type="common">Southern corn leaf blight fungus</name>
    <name type="synonym">Bipolaris maydis</name>
    <dbReference type="NCBI Taxonomy" id="701091"/>
    <lineage>
        <taxon>Eukaryota</taxon>
        <taxon>Fungi</taxon>
        <taxon>Dikarya</taxon>
        <taxon>Ascomycota</taxon>
        <taxon>Pezizomycotina</taxon>
        <taxon>Dothideomycetes</taxon>
        <taxon>Pleosporomycetidae</taxon>
        <taxon>Pleosporales</taxon>
        <taxon>Pleosporineae</taxon>
        <taxon>Pleosporaceae</taxon>
        <taxon>Bipolaris</taxon>
    </lineage>
</organism>
<keyword evidence="1" id="KW-0732">Signal</keyword>
<dbReference type="AlphaFoldDB" id="M2UJX7"/>
<feature type="chain" id="PRO_5004027390" evidence="1">
    <location>
        <begin position="21"/>
        <end position="80"/>
    </location>
</feature>
<dbReference type="HOGENOM" id="CLU_2589392_0_0_1"/>
<dbReference type="Proteomes" id="UP000016936">
    <property type="component" value="Unassembled WGS sequence"/>
</dbReference>
<evidence type="ECO:0000313" key="3">
    <source>
        <dbReference type="Proteomes" id="UP000016936"/>
    </source>
</evidence>
<accession>M2UJX7</accession>
<keyword evidence="3" id="KW-1185">Reference proteome</keyword>
<sequence>MRSTTLITTVLSLLTATSVAFPAEPVEGLTARATCSTKADCSGGKVCMVVGCHGQIVGSTCETASYCNSFSAPTCGATCK</sequence>
<name>M2UJX7_COCH5</name>
<feature type="signal peptide" evidence="1">
    <location>
        <begin position="1"/>
        <end position="20"/>
    </location>
</feature>